<feature type="compositionally biased region" description="Basic and acidic residues" evidence="1">
    <location>
        <begin position="1"/>
        <end position="10"/>
    </location>
</feature>
<evidence type="ECO:0000313" key="2">
    <source>
        <dbReference type="EMBL" id="RLN40317.1"/>
    </source>
</evidence>
<evidence type="ECO:0000313" key="3">
    <source>
        <dbReference type="Proteomes" id="UP000275267"/>
    </source>
</evidence>
<dbReference type="EMBL" id="PQIB02000001">
    <property type="protein sequence ID" value="RLN40317.1"/>
    <property type="molecule type" value="Genomic_DNA"/>
</dbReference>
<sequence>MSGGTKDGRLEGSAAGARRRRRLTLAPRPSTQVELKDGARVSKVWDASFADSDGSEESTQKANGKDWPVAQGDWLGAEHGRRRRVTEAYGRPSSDPLLGARKYGTGSRFWPLADEDSSDEDEVDEEIEILSLSEEDDVSIRRAKSLEDHAVDTCSANASHILGSTWPRAGSVGDSAARGA</sequence>
<evidence type="ECO:0000256" key="1">
    <source>
        <dbReference type="SAM" id="MobiDB-lite"/>
    </source>
</evidence>
<gene>
    <name evidence="2" type="ORF">C2845_PM01G29380</name>
</gene>
<accession>A0A3L6TJ76</accession>
<dbReference type="AlphaFoldDB" id="A0A3L6TJ76"/>
<organism evidence="2 3">
    <name type="scientific">Panicum miliaceum</name>
    <name type="common">Proso millet</name>
    <name type="synonym">Broomcorn millet</name>
    <dbReference type="NCBI Taxonomy" id="4540"/>
    <lineage>
        <taxon>Eukaryota</taxon>
        <taxon>Viridiplantae</taxon>
        <taxon>Streptophyta</taxon>
        <taxon>Embryophyta</taxon>
        <taxon>Tracheophyta</taxon>
        <taxon>Spermatophyta</taxon>
        <taxon>Magnoliopsida</taxon>
        <taxon>Liliopsida</taxon>
        <taxon>Poales</taxon>
        <taxon>Poaceae</taxon>
        <taxon>PACMAD clade</taxon>
        <taxon>Panicoideae</taxon>
        <taxon>Panicodae</taxon>
        <taxon>Paniceae</taxon>
        <taxon>Panicinae</taxon>
        <taxon>Panicum</taxon>
        <taxon>Panicum sect. Panicum</taxon>
    </lineage>
</organism>
<keyword evidence="3" id="KW-1185">Reference proteome</keyword>
<comment type="caution">
    <text evidence="2">The sequence shown here is derived from an EMBL/GenBank/DDBJ whole genome shotgun (WGS) entry which is preliminary data.</text>
</comment>
<feature type="region of interest" description="Disordered" evidence="1">
    <location>
        <begin position="1"/>
        <end position="100"/>
    </location>
</feature>
<protein>
    <submittedName>
        <fullName evidence="2">Uncharacterized protein</fullName>
    </submittedName>
</protein>
<name>A0A3L6TJ76_PANMI</name>
<dbReference type="Proteomes" id="UP000275267">
    <property type="component" value="Unassembled WGS sequence"/>
</dbReference>
<proteinExistence type="predicted"/>
<reference evidence="3" key="1">
    <citation type="journal article" date="2019" name="Nat. Commun.">
        <title>The genome of broomcorn millet.</title>
        <authorList>
            <person name="Zou C."/>
            <person name="Miki D."/>
            <person name="Li D."/>
            <person name="Tang Q."/>
            <person name="Xiao L."/>
            <person name="Rajput S."/>
            <person name="Deng P."/>
            <person name="Jia W."/>
            <person name="Huang R."/>
            <person name="Zhang M."/>
            <person name="Sun Y."/>
            <person name="Hu J."/>
            <person name="Fu X."/>
            <person name="Schnable P.S."/>
            <person name="Li F."/>
            <person name="Zhang H."/>
            <person name="Feng B."/>
            <person name="Zhu X."/>
            <person name="Liu R."/>
            <person name="Schnable J.C."/>
            <person name="Zhu J.-K."/>
            <person name="Zhang H."/>
        </authorList>
    </citation>
    <scope>NUCLEOTIDE SEQUENCE [LARGE SCALE GENOMIC DNA]</scope>
</reference>